<accession>A0ABU7KK80</accession>
<evidence type="ECO:0000313" key="2">
    <source>
        <dbReference type="EMBL" id="MEE2049706.1"/>
    </source>
</evidence>
<organism evidence="2 3">
    <name type="scientific">Nocardiopsis tropica</name>
    <dbReference type="NCBI Taxonomy" id="109330"/>
    <lineage>
        <taxon>Bacteria</taxon>
        <taxon>Bacillati</taxon>
        <taxon>Actinomycetota</taxon>
        <taxon>Actinomycetes</taxon>
        <taxon>Streptosporangiales</taxon>
        <taxon>Nocardiopsidaceae</taxon>
        <taxon>Nocardiopsis</taxon>
    </lineage>
</organism>
<evidence type="ECO:0000313" key="3">
    <source>
        <dbReference type="Proteomes" id="UP001348641"/>
    </source>
</evidence>
<name>A0ABU7KK80_9ACTN</name>
<dbReference type="RefSeq" id="WP_330156967.1">
    <property type="nucleotide sequence ID" value="NZ_BAAAJA010000005.1"/>
</dbReference>
<dbReference type="Proteomes" id="UP001348641">
    <property type="component" value="Unassembled WGS sequence"/>
</dbReference>
<dbReference type="EMBL" id="JAUUCC010000006">
    <property type="protein sequence ID" value="MEE2049706.1"/>
    <property type="molecule type" value="Genomic_DNA"/>
</dbReference>
<sequence length="115" mass="12371">MNSQPPSRSNPPFALLTVSSHPDHSAPLVGLSFHTGASGGQEPGPRVVCHSYEDRDQAPILTVSQDHSHATMTPANPLHVDDADVRFAKDLAMAALQYFEGVQRARHNSPSPLQP</sequence>
<comment type="caution">
    <text evidence="2">The sequence shown here is derived from an EMBL/GenBank/DDBJ whole genome shotgun (WGS) entry which is preliminary data.</text>
</comment>
<proteinExistence type="predicted"/>
<feature type="region of interest" description="Disordered" evidence="1">
    <location>
        <begin position="1"/>
        <end position="21"/>
    </location>
</feature>
<evidence type="ECO:0000256" key="1">
    <source>
        <dbReference type="SAM" id="MobiDB-lite"/>
    </source>
</evidence>
<gene>
    <name evidence="2" type="ORF">Q8A49_04275</name>
</gene>
<protein>
    <submittedName>
        <fullName evidence="2">Uncharacterized protein</fullName>
    </submittedName>
</protein>
<reference evidence="2 3" key="1">
    <citation type="submission" date="2023-07" db="EMBL/GenBank/DDBJ databases">
        <authorList>
            <person name="Girao M."/>
            <person name="Carvalho M.F."/>
        </authorList>
    </citation>
    <scope>NUCLEOTIDE SEQUENCE [LARGE SCALE GENOMIC DNA]</scope>
    <source>
        <strain evidence="2 3">66/93</strain>
    </source>
</reference>